<evidence type="ECO:0000313" key="1">
    <source>
        <dbReference type="EMBL" id="OGG97130.1"/>
    </source>
</evidence>
<dbReference type="STRING" id="1817772.A2527_10710"/>
<sequence length="262" mass="29333">MTGPLAARSDLEAGTAGLFSWFSTQDPSQMGLLPSLDAGLADLGYLCRSVNLKAEPQKWEVFWGELKKFTGFKFILLLPRPEHLVWIEPGRIETRTPLKPFELLLIYIGVADPQAVGYETSVLSQITSLIRQGSPISLDRLTSEPAAPNWTPKTRQGPKSPIYSIELSNNLLHHGNVEALTKIITDFEETFPLLELKLYFEGELVEDLFSLFGWTRLKKGDHLEVQIEGPGFYDLAHLRGLLGRALSPAFQALILPGRRFFI</sequence>
<protein>
    <submittedName>
        <fullName evidence="1">Uncharacterized protein</fullName>
    </submittedName>
</protein>
<proteinExistence type="predicted"/>
<dbReference type="EMBL" id="MFNE01000004">
    <property type="protein sequence ID" value="OGG97130.1"/>
    <property type="molecule type" value="Genomic_DNA"/>
</dbReference>
<reference evidence="1 2" key="1">
    <citation type="journal article" date="2016" name="Nat. Commun.">
        <title>Thousands of microbial genomes shed light on interconnected biogeochemical processes in an aquifer system.</title>
        <authorList>
            <person name="Anantharaman K."/>
            <person name="Brown C.T."/>
            <person name="Hug L.A."/>
            <person name="Sharon I."/>
            <person name="Castelle C.J."/>
            <person name="Probst A.J."/>
            <person name="Thomas B.C."/>
            <person name="Singh A."/>
            <person name="Wilkins M.J."/>
            <person name="Karaoz U."/>
            <person name="Brodie E.L."/>
            <person name="Williams K.H."/>
            <person name="Hubbard S.S."/>
            <person name="Banfield J.F."/>
        </authorList>
    </citation>
    <scope>NUCLEOTIDE SEQUENCE [LARGE SCALE GENOMIC DNA]</scope>
</reference>
<name>A0A1F6GG90_9PROT</name>
<evidence type="ECO:0000313" key="2">
    <source>
        <dbReference type="Proteomes" id="UP000178449"/>
    </source>
</evidence>
<accession>A0A1F6GG90</accession>
<dbReference type="Proteomes" id="UP000178449">
    <property type="component" value="Unassembled WGS sequence"/>
</dbReference>
<comment type="caution">
    <text evidence="1">The sequence shown here is derived from an EMBL/GenBank/DDBJ whole genome shotgun (WGS) entry which is preliminary data.</text>
</comment>
<gene>
    <name evidence="1" type="ORF">A2527_10710</name>
</gene>
<organism evidence="1 2">
    <name type="scientific">Candidatus Lambdaproteobacteria bacterium RIFOXYD2_FULL_50_16</name>
    <dbReference type="NCBI Taxonomy" id="1817772"/>
    <lineage>
        <taxon>Bacteria</taxon>
        <taxon>Pseudomonadati</taxon>
        <taxon>Pseudomonadota</taxon>
        <taxon>Candidatus Lambdaproteobacteria</taxon>
    </lineage>
</organism>
<dbReference type="AlphaFoldDB" id="A0A1F6GG90"/>